<sequence>AEIWHYGTPAPMARYVLMGSYNRLVYNLPILFAWGLVLLTLLPFAITPQKRLMMEDLALEGRERQRDKRRHCSVKDTYYRHQDLSGMVVTGRGKFSPNGFSARRGFIFLFDEVS</sequence>
<keyword evidence="1" id="KW-1133">Transmembrane helix</keyword>
<dbReference type="EMBL" id="JAAAHW010001258">
    <property type="protein sequence ID" value="KAF9995926.1"/>
    <property type="molecule type" value="Genomic_DNA"/>
</dbReference>
<keyword evidence="1" id="KW-0812">Transmembrane</keyword>
<proteinExistence type="predicted"/>
<evidence type="ECO:0000313" key="3">
    <source>
        <dbReference type="Proteomes" id="UP000749646"/>
    </source>
</evidence>
<evidence type="ECO:0000313" key="2">
    <source>
        <dbReference type="EMBL" id="KAF9995926.1"/>
    </source>
</evidence>
<evidence type="ECO:0000256" key="1">
    <source>
        <dbReference type="SAM" id="Phobius"/>
    </source>
</evidence>
<comment type="caution">
    <text evidence="2">The sequence shown here is derived from an EMBL/GenBank/DDBJ whole genome shotgun (WGS) entry which is preliminary data.</text>
</comment>
<feature type="transmembrane region" description="Helical" evidence="1">
    <location>
        <begin position="24"/>
        <end position="46"/>
    </location>
</feature>
<gene>
    <name evidence="2" type="ORF">BGZ65_008464</name>
</gene>
<reference evidence="2" key="1">
    <citation type="journal article" date="2020" name="Fungal Divers.">
        <title>Resolving the Mortierellaceae phylogeny through synthesis of multi-gene phylogenetics and phylogenomics.</title>
        <authorList>
            <person name="Vandepol N."/>
            <person name="Liber J."/>
            <person name="Desiro A."/>
            <person name="Na H."/>
            <person name="Kennedy M."/>
            <person name="Barry K."/>
            <person name="Grigoriev I.V."/>
            <person name="Miller A.N."/>
            <person name="O'Donnell K."/>
            <person name="Stajich J.E."/>
            <person name="Bonito G."/>
        </authorList>
    </citation>
    <scope>NUCLEOTIDE SEQUENCE</scope>
    <source>
        <strain evidence="2">MES-2147</strain>
    </source>
</reference>
<keyword evidence="1" id="KW-0472">Membrane</keyword>
<name>A0A9P6MF87_9FUNG</name>
<dbReference type="AlphaFoldDB" id="A0A9P6MF87"/>
<keyword evidence="3" id="KW-1185">Reference proteome</keyword>
<feature type="non-terminal residue" evidence="2">
    <location>
        <position position="1"/>
    </location>
</feature>
<accession>A0A9P6MF87</accession>
<organism evidence="2 3">
    <name type="scientific">Modicella reniformis</name>
    <dbReference type="NCBI Taxonomy" id="1440133"/>
    <lineage>
        <taxon>Eukaryota</taxon>
        <taxon>Fungi</taxon>
        <taxon>Fungi incertae sedis</taxon>
        <taxon>Mucoromycota</taxon>
        <taxon>Mortierellomycotina</taxon>
        <taxon>Mortierellomycetes</taxon>
        <taxon>Mortierellales</taxon>
        <taxon>Mortierellaceae</taxon>
        <taxon>Modicella</taxon>
    </lineage>
</organism>
<protein>
    <submittedName>
        <fullName evidence="2">Uncharacterized protein</fullName>
    </submittedName>
</protein>
<dbReference type="Proteomes" id="UP000749646">
    <property type="component" value="Unassembled WGS sequence"/>
</dbReference>